<gene>
    <name evidence="1" type="ordered locus">SPAB_00035</name>
</gene>
<name>A0A6C6YXD2_SALPB</name>
<proteinExistence type="predicted"/>
<dbReference type="AlphaFoldDB" id="A0A6C6YXD2"/>
<sequence length="45" mass="4717">MTTKGMIFPSFLVPGQRPPGKICVSINQDASEWLLTGTLNAGAPA</sequence>
<evidence type="ECO:0000313" key="1">
    <source>
        <dbReference type="EMBL" id="ABX65479.1"/>
    </source>
</evidence>
<dbReference type="Proteomes" id="UP000008556">
    <property type="component" value="Chromosome"/>
</dbReference>
<accession>A0A6C6YXD2</accession>
<protein>
    <submittedName>
        <fullName evidence="1">Uncharacterized protein</fullName>
    </submittedName>
</protein>
<organism evidence="1 2">
    <name type="scientific">Salmonella paratyphi B (strain ATCC BAA-1250 / SPB7)</name>
    <dbReference type="NCBI Taxonomy" id="1016998"/>
    <lineage>
        <taxon>Bacteria</taxon>
        <taxon>Pseudomonadati</taxon>
        <taxon>Pseudomonadota</taxon>
        <taxon>Gammaproteobacteria</taxon>
        <taxon>Enterobacterales</taxon>
        <taxon>Enterobacteriaceae</taxon>
        <taxon>Salmonella</taxon>
    </lineage>
</organism>
<dbReference type="KEGG" id="spq:SPAB_00035"/>
<dbReference type="EMBL" id="CP000886">
    <property type="protein sequence ID" value="ABX65479.1"/>
    <property type="molecule type" value="Genomic_DNA"/>
</dbReference>
<evidence type="ECO:0000313" key="2">
    <source>
        <dbReference type="Proteomes" id="UP000008556"/>
    </source>
</evidence>
<reference evidence="1 2" key="1">
    <citation type="submission" date="2007-11" db="EMBL/GenBank/DDBJ databases">
        <authorList>
            <consortium name="The Salmonella enterica serovar Paratyphi B Genome Sequencing Project"/>
            <person name="McClelland M."/>
            <person name="Sanderson E.K."/>
            <person name="Porwollik S."/>
            <person name="Spieth J."/>
            <person name="Clifton W.S."/>
            <person name="Fulton R."/>
            <person name="Cordes M."/>
            <person name="Wollam A."/>
            <person name="Shah N."/>
            <person name="Pepin K."/>
            <person name="Bhonagiri V."/>
            <person name="Nash W."/>
            <person name="Johnson M."/>
            <person name="Thiruvilangam P."/>
            <person name="Wilson R."/>
        </authorList>
    </citation>
    <scope>NUCLEOTIDE SEQUENCE [LARGE SCALE GENOMIC DNA]</scope>
    <source>
        <strain evidence="2">ATCC BAA-1250 / SPB7</strain>
    </source>
</reference>